<feature type="transmembrane region" description="Helical" evidence="6">
    <location>
        <begin position="281"/>
        <end position="298"/>
    </location>
</feature>
<dbReference type="PANTHER" id="PTHR10283:SF82">
    <property type="entry name" value="SOLUTE CARRIER FAMILY 13 MEMBER 2"/>
    <property type="match status" value="1"/>
</dbReference>
<dbReference type="Proteomes" id="UP000031643">
    <property type="component" value="Chromosome"/>
</dbReference>
<feature type="transmembrane region" description="Helical" evidence="6">
    <location>
        <begin position="88"/>
        <end position="107"/>
    </location>
</feature>
<evidence type="ECO:0000256" key="1">
    <source>
        <dbReference type="ARBA" id="ARBA00004141"/>
    </source>
</evidence>
<feature type="transmembrane region" description="Helical" evidence="6">
    <location>
        <begin position="152"/>
        <end position="168"/>
    </location>
</feature>
<dbReference type="PROSITE" id="PS01271">
    <property type="entry name" value="NA_SULFATE"/>
    <property type="match status" value="1"/>
</dbReference>
<dbReference type="GO" id="GO:0005886">
    <property type="term" value="C:plasma membrane"/>
    <property type="evidence" value="ECO:0007669"/>
    <property type="project" value="TreeGrafter"/>
</dbReference>
<evidence type="ECO:0000256" key="3">
    <source>
        <dbReference type="ARBA" id="ARBA00022692"/>
    </source>
</evidence>
<feature type="transmembrane region" description="Helical" evidence="6">
    <location>
        <begin position="223"/>
        <end position="245"/>
    </location>
</feature>
<gene>
    <name evidence="7" type="ORF">GL4_3098</name>
</gene>
<keyword evidence="3 6" id="KW-0812">Transmembrane</keyword>
<evidence type="ECO:0000313" key="7">
    <source>
        <dbReference type="EMBL" id="BAQ18530.1"/>
    </source>
</evidence>
<organism evidence="7 8">
    <name type="scientific">Methyloceanibacter caenitepidi</name>
    <dbReference type="NCBI Taxonomy" id="1384459"/>
    <lineage>
        <taxon>Bacteria</taxon>
        <taxon>Pseudomonadati</taxon>
        <taxon>Pseudomonadota</taxon>
        <taxon>Alphaproteobacteria</taxon>
        <taxon>Hyphomicrobiales</taxon>
        <taxon>Hyphomicrobiaceae</taxon>
        <taxon>Methyloceanibacter</taxon>
    </lineage>
</organism>
<dbReference type="KEGG" id="mcg:GL4_3098"/>
<dbReference type="GO" id="GO:0015141">
    <property type="term" value="F:succinate transmembrane transporter activity"/>
    <property type="evidence" value="ECO:0007669"/>
    <property type="project" value="UniProtKB-ARBA"/>
</dbReference>
<keyword evidence="8" id="KW-1185">Reference proteome</keyword>
<dbReference type="Pfam" id="PF00939">
    <property type="entry name" value="Na_sulph_symp"/>
    <property type="match status" value="1"/>
</dbReference>
<dbReference type="HOGENOM" id="CLU_005170_0_0_5"/>
<feature type="transmembrane region" description="Helical" evidence="6">
    <location>
        <begin position="128"/>
        <end position="146"/>
    </location>
</feature>
<keyword evidence="4 6" id="KW-1133">Transmembrane helix</keyword>
<dbReference type="InterPro" id="IPR031312">
    <property type="entry name" value="Na/sul_symport_CS"/>
</dbReference>
<proteinExistence type="predicted"/>
<feature type="transmembrane region" description="Helical" evidence="6">
    <location>
        <begin position="16"/>
        <end position="34"/>
    </location>
</feature>
<feature type="transmembrane region" description="Helical" evidence="6">
    <location>
        <begin position="463"/>
        <end position="483"/>
    </location>
</feature>
<dbReference type="RefSeq" id="WP_045368708.1">
    <property type="nucleotide sequence ID" value="NZ_AP014648.1"/>
</dbReference>
<evidence type="ECO:0000256" key="5">
    <source>
        <dbReference type="ARBA" id="ARBA00023136"/>
    </source>
</evidence>
<feature type="transmembrane region" description="Helical" evidence="6">
    <location>
        <begin position="180"/>
        <end position="203"/>
    </location>
</feature>
<accession>A0A0A8K6I8</accession>
<reference evidence="7 8" key="1">
    <citation type="submission" date="2014-09" db="EMBL/GenBank/DDBJ databases">
        <title>Genome sequencing of Methyloceanibacter caenitepidi Gela4.</title>
        <authorList>
            <person name="Takeuchi M."/>
            <person name="Susumu S."/>
            <person name="Kamagata Y."/>
            <person name="Oshima K."/>
            <person name="Hattori M."/>
            <person name="Iwasaki W."/>
        </authorList>
    </citation>
    <scope>NUCLEOTIDE SEQUENCE [LARGE SCALE GENOMIC DNA]</scope>
    <source>
        <strain evidence="7 8">Gela4</strain>
    </source>
</reference>
<feature type="transmembrane region" description="Helical" evidence="6">
    <location>
        <begin position="346"/>
        <end position="368"/>
    </location>
</feature>
<dbReference type="NCBIfam" id="TIGR00785">
    <property type="entry name" value="dass"/>
    <property type="match status" value="1"/>
</dbReference>
<name>A0A0A8K6I8_9HYPH</name>
<dbReference type="EMBL" id="AP014648">
    <property type="protein sequence ID" value="BAQ18530.1"/>
    <property type="molecule type" value="Genomic_DNA"/>
</dbReference>
<protein>
    <submittedName>
        <fullName evidence="7">Anion transporter</fullName>
    </submittedName>
</protein>
<evidence type="ECO:0000256" key="4">
    <source>
        <dbReference type="ARBA" id="ARBA00022989"/>
    </source>
</evidence>
<dbReference type="STRING" id="1384459.GL4_3098"/>
<dbReference type="AlphaFoldDB" id="A0A0A8K6I8"/>
<feature type="transmembrane region" description="Helical" evidence="6">
    <location>
        <begin position="310"/>
        <end position="326"/>
    </location>
</feature>
<dbReference type="InterPro" id="IPR001898">
    <property type="entry name" value="SLC13A/DASS"/>
</dbReference>
<comment type="subcellular location">
    <subcellularLocation>
        <location evidence="1">Membrane</location>
        <topology evidence="1">Multi-pass membrane protein</topology>
    </subcellularLocation>
</comment>
<sequence>MLEPDDGGAGRKLHQLVGLVLGPVVFTACVISSAPEGLSAAGWSVAALALWMAIWWATEAVPLFVTALLPLAVLPLLGVEGIDGAAAPFAHPVVFLLLGGFLIGLALEKWNLHRRIAFHIILAVGSRPLNLIAGKMLATAFLSMWITNTATTIMVLPIAMSLIAVVAPDGKRAHGEAANFGTAMMLGIAYAASIGGMASLVGSPTNLLAASYLEEVFGIEMTFLDWMLFALPISAMLLVCAYLILTRLAFPVSNRLGRVDPGLVQGMLHAMGPMTGPEKRVCAVFSTVALCWIVSPLVEDRLGFDISDTGIAIIGAIALFAIPAHWPDRTFLLDATAVRRIPWEVLILFGGGLSLAKAIDTTGLAAWIGNGLSFLDAMPLFVLIFGVTLLVVLLTELMSNTATVAAFLPIAGSLALGTDVAPLLFVMPIALAASSAFMLPVATPPNTLVFGTGYVTLPQMMRAGALLNLFGTAIIAAAVTLAARFL</sequence>
<dbReference type="OrthoDB" id="9766267at2"/>
<evidence type="ECO:0000313" key="8">
    <source>
        <dbReference type="Proteomes" id="UP000031643"/>
    </source>
</evidence>
<feature type="transmembrane region" description="Helical" evidence="6">
    <location>
        <begin position="380"/>
        <end position="408"/>
    </location>
</feature>
<keyword evidence="2" id="KW-0813">Transport</keyword>
<keyword evidence="5 6" id="KW-0472">Membrane</keyword>
<evidence type="ECO:0000256" key="6">
    <source>
        <dbReference type="SAM" id="Phobius"/>
    </source>
</evidence>
<evidence type="ECO:0000256" key="2">
    <source>
        <dbReference type="ARBA" id="ARBA00022448"/>
    </source>
</evidence>
<dbReference type="PANTHER" id="PTHR10283">
    <property type="entry name" value="SOLUTE CARRIER FAMILY 13 MEMBER"/>
    <property type="match status" value="1"/>
</dbReference>